<dbReference type="PANTHER" id="PTHR10704:SF44">
    <property type="entry name" value="LD35051P-RELATED"/>
    <property type="match status" value="1"/>
</dbReference>
<comment type="caution">
    <text evidence="1">The sequence shown here is derived from an EMBL/GenBank/DDBJ whole genome shotgun (WGS) entry which is preliminary data.</text>
</comment>
<sequence>MVRVLFLGGLGRSGTTLLERLLGQLPGVSPLGEVVHLWQRDLVDDERCGCGDRFSACGFWQKVGVEAFGGWDAVDPQRVQKLAADVERTRHIPRMAFGRKPKGLTEYADYYSKVYAAAATVTGATAVVDSSKHSALAYCLRQAEGVDLRVVHVVRDSRGVAYSWTKKVMRPEAETDEEMTRYSPSRSALLWNAHNASFGLLGRLGVNVLRVRYEELLADPMTTLREIARFAELPEAAHEMSFLRATDDGFVADLGPSHSAAGNPMRFTIGSVPLRRDEAWRRSLPKGQRRLVGALTAPLLSAYGYMGRAS</sequence>
<organism evidence="1 2">
    <name type="scientific">Virgisporangium aurantiacum</name>
    <dbReference type="NCBI Taxonomy" id="175570"/>
    <lineage>
        <taxon>Bacteria</taxon>
        <taxon>Bacillati</taxon>
        <taxon>Actinomycetota</taxon>
        <taxon>Actinomycetes</taxon>
        <taxon>Micromonosporales</taxon>
        <taxon>Micromonosporaceae</taxon>
        <taxon>Virgisporangium</taxon>
    </lineage>
</organism>
<dbReference type="RefSeq" id="WP_204000047.1">
    <property type="nucleotide sequence ID" value="NZ_BOPG01000043.1"/>
</dbReference>
<accession>A0A8J3Z827</accession>
<dbReference type="InterPro" id="IPR051135">
    <property type="entry name" value="Gal/GlcNAc/GalNAc_ST"/>
</dbReference>
<dbReference type="Proteomes" id="UP000612585">
    <property type="component" value="Unassembled WGS sequence"/>
</dbReference>
<keyword evidence="2" id="KW-1185">Reference proteome</keyword>
<evidence type="ECO:0000313" key="1">
    <source>
        <dbReference type="EMBL" id="GIJ58772.1"/>
    </source>
</evidence>
<reference evidence="1" key="1">
    <citation type="submission" date="2021-01" db="EMBL/GenBank/DDBJ databases">
        <title>Whole genome shotgun sequence of Virgisporangium aurantiacum NBRC 16421.</title>
        <authorList>
            <person name="Komaki H."/>
            <person name="Tamura T."/>
        </authorList>
    </citation>
    <scope>NUCLEOTIDE SEQUENCE</scope>
    <source>
        <strain evidence="1">NBRC 16421</strain>
    </source>
</reference>
<dbReference type="GO" id="GO:0006790">
    <property type="term" value="P:sulfur compound metabolic process"/>
    <property type="evidence" value="ECO:0007669"/>
    <property type="project" value="TreeGrafter"/>
</dbReference>
<dbReference type="GO" id="GO:0001517">
    <property type="term" value="F:N-acetylglucosamine 6-O-sulfotransferase activity"/>
    <property type="evidence" value="ECO:0007669"/>
    <property type="project" value="TreeGrafter"/>
</dbReference>
<proteinExistence type="predicted"/>
<dbReference type="AlphaFoldDB" id="A0A8J3Z827"/>
<dbReference type="Gene3D" id="3.40.50.300">
    <property type="entry name" value="P-loop containing nucleotide triphosphate hydrolases"/>
    <property type="match status" value="1"/>
</dbReference>
<dbReference type="InterPro" id="IPR027417">
    <property type="entry name" value="P-loop_NTPase"/>
</dbReference>
<dbReference type="GO" id="GO:0006044">
    <property type="term" value="P:N-acetylglucosamine metabolic process"/>
    <property type="evidence" value="ECO:0007669"/>
    <property type="project" value="TreeGrafter"/>
</dbReference>
<name>A0A8J3Z827_9ACTN</name>
<dbReference type="SUPFAM" id="SSF52540">
    <property type="entry name" value="P-loop containing nucleoside triphosphate hydrolases"/>
    <property type="match status" value="1"/>
</dbReference>
<dbReference type="EMBL" id="BOPG01000043">
    <property type="protein sequence ID" value="GIJ58772.1"/>
    <property type="molecule type" value="Genomic_DNA"/>
</dbReference>
<evidence type="ECO:0000313" key="2">
    <source>
        <dbReference type="Proteomes" id="UP000612585"/>
    </source>
</evidence>
<dbReference type="PANTHER" id="PTHR10704">
    <property type="entry name" value="CARBOHYDRATE SULFOTRANSFERASE"/>
    <property type="match status" value="1"/>
</dbReference>
<protein>
    <submittedName>
        <fullName evidence="1">Sulfotransferase</fullName>
    </submittedName>
</protein>
<dbReference type="Pfam" id="PF13469">
    <property type="entry name" value="Sulfotransfer_3"/>
    <property type="match status" value="1"/>
</dbReference>
<gene>
    <name evidence="1" type="ORF">Vau01_062880</name>
</gene>